<keyword evidence="2" id="KW-0472">Membrane</keyword>
<evidence type="ECO:0000313" key="3">
    <source>
        <dbReference type="EMBL" id="CAF9939207.1"/>
    </source>
</evidence>
<feature type="transmembrane region" description="Helical" evidence="2">
    <location>
        <begin position="133"/>
        <end position="160"/>
    </location>
</feature>
<keyword evidence="2" id="KW-0812">Transmembrane</keyword>
<proteinExistence type="predicted"/>
<feature type="region of interest" description="Disordered" evidence="1">
    <location>
        <begin position="1"/>
        <end position="100"/>
    </location>
</feature>
<dbReference type="AlphaFoldDB" id="A0A8H3J1Y0"/>
<evidence type="ECO:0000313" key="4">
    <source>
        <dbReference type="Proteomes" id="UP000664534"/>
    </source>
</evidence>
<name>A0A8H3J1Y0_9LECA</name>
<comment type="caution">
    <text evidence="3">The sequence shown here is derived from an EMBL/GenBank/DDBJ whole genome shotgun (WGS) entry which is preliminary data.</text>
</comment>
<evidence type="ECO:0000256" key="2">
    <source>
        <dbReference type="SAM" id="Phobius"/>
    </source>
</evidence>
<dbReference type="Proteomes" id="UP000664534">
    <property type="component" value="Unassembled WGS sequence"/>
</dbReference>
<feature type="compositionally biased region" description="Polar residues" evidence="1">
    <location>
        <begin position="91"/>
        <end position="100"/>
    </location>
</feature>
<gene>
    <name evidence="3" type="ORF">IMSHALPRED_001249</name>
</gene>
<evidence type="ECO:0000256" key="1">
    <source>
        <dbReference type="SAM" id="MobiDB-lite"/>
    </source>
</evidence>
<organism evidence="3 4">
    <name type="scientific">Imshaugia aleurites</name>
    <dbReference type="NCBI Taxonomy" id="172621"/>
    <lineage>
        <taxon>Eukaryota</taxon>
        <taxon>Fungi</taxon>
        <taxon>Dikarya</taxon>
        <taxon>Ascomycota</taxon>
        <taxon>Pezizomycotina</taxon>
        <taxon>Lecanoromycetes</taxon>
        <taxon>OSLEUM clade</taxon>
        <taxon>Lecanoromycetidae</taxon>
        <taxon>Lecanorales</taxon>
        <taxon>Lecanorineae</taxon>
        <taxon>Parmeliaceae</taxon>
        <taxon>Imshaugia</taxon>
    </lineage>
</organism>
<keyword evidence="2" id="KW-1133">Transmembrane helix</keyword>
<feature type="compositionally biased region" description="Basic and acidic residues" evidence="1">
    <location>
        <begin position="42"/>
        <end position="58"/>
    </location>
</feature>
<accession>A0A8H3J1Y0</accession>
<dbReference type="OrthoDB" id="5154014at2759"/>
<feature type="compositionally biased region" description="Polar residues" evidence="1">
    <location>
        <begin position="1"/>
        <end position="22"/>
    </location>
</feature>
<reference evidence="3" key="1">
    <citation type="submission" date="2021-03" db="EMBL/GenBank/DDBJ databases">
        <authorList>
            <person name="Tagirdzhanova G."/>
        </authorList>
    </citation>
    <scope>NUCLEOTIDE SEQUENCE</scope>
</reference>
<feature type="transmembrane region" description="Helical" evidence="2">
    <location>
        <begin position="367"/>
        <end position="389"/>
    </location>
</feature>
<sequence>MPGQNSLNTEIVLSGDGNNETPIATGPFKKAWNRMSSALGPRQHDAGEDQIERGEHKNQAVGTLHVGEGSHEEDAEAGATPPDGPPAEATKGQQHSSFSSSAFDTLPHPVPVIDVFFGSWWLVSALRTATRPVMIYFSVFWLWTTFLYGLVSLIVVAIYLCRWILLFAGRDTIPLIGAPIPGKRQLFWALFRWIQKIWEHVIARVLLKSGGRYTGLCKIWWFIYLLITPMAEFRQNYMAAWRQRDELSIYIFVDDENMSVPIPADGTDEAMLARIRSFYQMMLVGQGFPALVFPKQLQRIDFVEMIKDSLVLGSRLGTLQLGRYKGRLVNIFENPEFGAHTVAVAETIKNLPNNAALEFQRTYNVGAISAVVAVPPLASLIFGIVWVRIYAHKNNADLQVIVATAFTVSSYIVTAGALTLALIAFLDQKRTQNDEMIEKIARRSVETKALAISKLDRRNSIP</sequence>
<dbReference type="EMBL" id="CAJPDT010000116">
    <property type="protein sequence ID" value="CAF9939207.1"/>
    <property type="molecule type" value="Genomic_DNA"/>
</dbReference>
<feature type="transmembrane region" description="Helical" evidence="2">
    <location>
        <begin position="401"/>
        <end position="426"/>
    </location>
</feature>
<keyword evidence="4" id="KW-1185">Reference proteome</keyword>
<protein>
    <submittedName>
        <fullName evidence="3">Uncharacterized protein</fullName>
    </submittedName>
</protein>